<feature type="domain" description="PORR" evidence="2">
    <location>
        <begin position="29"/>
        <end position="109"/>
    </location>
</feature>
<accession>A0A438GUL4</accession>
<protein>
    <recommendedName>
        <fullName evidence="2">PORR domain-containing protein</fullName>
    </recommendedName>
</protein>
<dbReference type="InterPro" id="IPR021099">
    <property type="entry name" value="PORR_domain"/>
</dbReference>
<evidence type="ECO:0000256" key="1">
    <source>
        <dbReference type="SAM" id="MobiDB-lite"/>
    </source>
</evidence>
<organism evidence="3 4">
    <name type="scientific">Vitis vinifera</name>
    <name type="common">Grape</name>
    <dbReference type="NCBI Taxonomy" id="29760"/>
    <lineage>
        <taxon>Eukaryota</taxon>
        <taxon>Viridiplantae</taxon>
        <taxon>Streptophyta</taxon>
        <taxon>Embryophyta</taxon>
        <taxon>Tracheophyta</taxon>
        <taxon>Spermatophyta</taxon>
        <taxon>Magnoliopsida</taxon>
        <taxon>eudicotyledons</taxon>
        <taxon>Gunneridae</taxon>
        <taxon>Pentapetalae</taxon>
        <taxon>rosids</taxon>
        <taxon>Vitales</taxon>
        <taxon>Vitaceae</taxon>
        <taxon>Viteae</taxon>
        <taxon>Vitis</taxon>
    </lineage>
</organism>
<evidence type="ECO:0000313" key="3">
    <source>
        <dbReference type="EMBL" id="RVW75894.1"/>
    </source>
</evidence>
<dbReference type="PANTHER" id="PTHR31476:SF19">
    <property type="entry name" value="UBIQUITIN CARBOXYL-TERMINAL HYDROLASE FAMILY PROTEIN"/>
    <property type="match status" value="1"/>
</dbReference>
<dbReference type="InterPro" id="IPR045040">
    <property type="entry name" value="PORR_fam"/>
</dbReference>
<dbReference type="PANTHER" id="PTHR31476">
    <property type="entry name" value="PROTEIN WHAT'S THIS FACTOR 1 HOMOLOG, CHLOROPLASTIC"/>
    <property type="match status" value="1"/>
</dbReference>
<feature type="compositionally biased region" description="Low complexity" evidence="1">
    <location>
        <begin position="124"/>
        <end position="138"/>
    </location>
</feature>
<proteinExistence type="predicted"/>
<dbReference type="EMBL" id="QGNW01000339">
    <property type="protein sequence ID" value="RVW75894.1"/>
    <property type="molecule type" value="Genomic_DNA"/>
</dbReference>
<evidence type="ECO:0000259" key="2">
    <source>
        <dbReference type="Pfam" id="PF11955"/>
    </source>
</evidence>
<evidence type="ECO:0000313" key="4">
    <source>
        <dbReference type="Proteomes" id="UP000288805"/>
    </source>
</evidence>
<gene>
    <name evidence="3" type="ORF">CK203_054014</name>
</gene>
<dbReference type="GO" id="GO:0003723">
    <property type="term" value="F:RNA binding"/>
    <property type="evidence" value="ECO:0007669"/>
    <property type="project" value="InterPro"/>
</dbReference>
<dbReference type="Proteomes" id="UP000288805">
    <property type="component" value="Unassembled WGS sequence"/>
</dbReference>
<sequence>MAFLFKITLKPQHHRLLRRTFIAAKIKWVRDPYLDEAVSKEKNLKPLLALKTLILSAPSKTLPAAVAAVNKPQFRLPTTALNFFHKYPSVFRIFQPKPLSTPQVRLTPPSHSPPQRRTRRPRLAGASPRSGGAARRSF</sequence>
<comment type="caution">
    <text evidence="3">The sequence shown here is derived from an EMBL/GenBank/DDBJ whole genome shotgun (WGS) entry which is preliminary data.</text>
</comment>
<name>A0A438GUL4_VITVI</name>
<feature type="region of interest" description="Disordered" evidence="1">
    <location>
        <begin position="100"/>
        <end position="138"/>
    </location>
</feature>
<dbReference type="AlphaFoldDB" id="A0A438GUL4"/>
<reference evidence="3 4" key="1">
    <citation type="journal article" date="2018" name="PLoS Genet.">
        <title>Population sequencing reveals clonal diversity and ancestral inbreeding in the grapevine cultivar Chardonnay.</title>
        <authorList>
            <person name="Roach M.J."/>
            <person name="Johnson D.L."/>
            <person name="Bohlmann J."/>
            <person name="van Vuuren H.J."/>
            <person name="Jones S.J."/>
            <person name="Pretorius I.S."/>
            <person name="Schmidt S.A."/>
            <person name="Borneman A.R."/>
        </authorList>
    </citation>
    <scope>NUCLEOTIDE SEQUENCE [LARGE SCALE GENOMIC DNA]</scope>
    <source>
        <strain evidence="4">cv. Chardonnay</strain>
        <tissue evidence="3">Leaf</tissue>
    </source>
</reference>
<dbReference type="Pfam" id="PF11955">
    <property type="entry name" value="PORR"/>
    <property type="match status" value="1"/>
</dbReference>